<dbReference type="InterPro" id="IPR025064">
    <property type="entry name" value="DUF4005"/>
</dbReference>
<feature type="compositionally biased region" description="Basic and acidic residues" evidence="4">
    <location>
        <begin position="18"/>
        <end position="45"/>
    </location>
</feature>
<accession>A0AAP0G9F4</accession>
<evidence type="ECO:0000256" key="2">
    <source>
        <dbReference type="ARBA" id="ARBA00024341"/>
    </source>
</evidence>
<dbReference type="SMART" id="SM00015">
    <property type="entry name" value="IQ"/>
    <property type="match status" value="1"/>
</dbReference>
<protein>
    <submittedName>
        <fullName evidence="6">Protein IQ-DOMAIN 14</fullName>
    </submittedName>
</protein>
<dbReference type="GO" id="GO:0005516">
    <property type="term" value="F:calmodulin binding"/>
    <property type="evidence" value="ECO:0007669"/>
    <property type="project" value="UniProtKB-KW"/>
</dbReference>
<keyword evidence="1" id="KW-0112">Calmodulin-binding</keyword>
<comment type="similarity">
    <text evidence="2">Belongs to the IQD family.</text>
</comment>
<evidence type="ECO:0000313" key="6">
    <source>
        <dbReference type="EMBL" id="KAK8946594.1"/>
    </source>
</evidence>
<dbReference type="PANTHER" id="PTHR32295">
    <property type="entry name" value="IQ-DOMAIN 5-RELATED"/>
    <property type="match status" value="1"/>
</dbReference>
<dbReference type="PANTHER" id="PTHR32295:SF113">
    <property type="entry name" value="PROTEIN IQ-DOMAIN 14"/>
    <property type="match status" value="1"/>
</dbReference>
<evidence type="ECO:0000256" key="3">
    <source>
        <dbReference type="ARBA" id="ARBA00024378"/>
    </source>
</evidence>
<proteinExistence type="inferred from homology"/>
<evidence type="ECO:0000256" key="1">
    <source>
        <dbReference type="ARBA" id="ARBA00022860"/>
    </source>
</evidence>
<keyword evidence="7" id="KW-1185">Reference proteome</keyword>
<name>A0AAP0G9F4_9ASPA</name>
<reference evidence="6 7" key="1">
    <citation type="journal article" date="2022" name="Nat. Plants">
        <title>Genomes of leafy and leafless Platanthera orchids illuminate the evolution of mycoheterotrophy.</title>
        <authorList>
            <person name="Li M.H."/>
            <person name="Liu K.W."/>
            <person name="Li Z."/>
            <person name="Lu H.C."/>
            <person name="Ye Q.L."/>
            <person name="Zhang D."/>
            <person name="Wang J.Y."/>
            <person name="Li Y.F."/>
            <person name="Zhong Z.M."/>
            <person name="Liu X."/>
            <person name="Yu X."/>
            <person name="Liu D.K."/>
            <person name="Tu X.D."/>
            <person name="Liu B."/>
            <person name="Hao Y."/>
            <person name="Liao X.Y."/>
            <person name="Jiang Y.T."/>
            <person name="Sun W.H."/>
            <person name="Chen J."/>
            <person name="Chen Y.Q."/>
            <person name="Ai Y."/>
            <person name="Zhai J.W."/>
            <person name="Wu S.S."/>
            <person name="Zhou Z."/>
            <person name="Hsiao Y.Y."/>
            <person name="Wu W.L."/>
            <person name="Chen Y.Y."/>
            <person name="Lin Y.F."/>
            <person name="Hsu J.L."/>
            <person name="Li C.Y."/>
            <person name="Wang Z.W."/>
            <person name="Zhao X."/>
            <person name="Zhong W.Y."/>
            <person name="Ma X.K."/>
            <person name="Ma L."/>
            <person name="Huang J."/>
            <person name="Chen G.Z."/>
            <person name="Huang M.Z."/>
            <person name="Huang L."/>
            <person name="Peng D.H."/>
            <person name="Luo Y.B."/>
            <person name="Zou S.Q."/>
            <person name="Chen S.P."/>
            <person name="Lan S."/>
            <person name="Tsai W.C."/>
            <person name="Van de Peer Y."/>
            <person name="Liu Z.J."/>
        </authorList>
    </citation>
    <scope>NUCLEOTIDE SEQUENCE [LARGE SCALE GENOMIC DNA]</scope>
    <source>
        <strain evidence="6">Lor287</strain>
    </source>
</reference>
<dbReference type="Pfam" id="PF00612">
    <property type="entry name" value="IQ"/>
    <property type="match status" value="1"/>
</dbReference>
<dbReference type="Proteomes" id="UP001418222">
    <property type="component" value="Unassembled WGS sequence"/>
</dbReference>
<comment type="caution">
    <text evidence="6">The sequence shown here is derived from an EMBL/GenBank/DDBJ whole genome shotgun (WGS) entry which is preliminary data.</text>
</comment>
<feature type="region of interest" description="Disordered" evidence="4">
    <location>
        <begin position="1"/>
        <end position="46"/>
    </location>
</feature>
<evidence type="ECO:0000256" key="4">
    <source>
        <dbReference type="SAM" id="MobiDB-lite"/>
    </source>
</evidence>
<dbReference type="Pfam" id="PF13178">
    <property type="entry name" value="DUF4005"/>
    <property type="match status" value="1"/>
</dbReference>
<dbReference type="CDD" id="cd23767">
    <property type="entry name" value="IQCD"/>
    <property type="match status" value="1"/>
</dbReference>
<dbReference type="InterPro" id="IPR000048">
    <property type="entry name" value="IQ_motif_EF-hand-BS"/>
</dbReference>
<dbReference type="PROSITE" id="PS50096">
    <property type="entry name" value="IQ"/>
    <property type="match status" value="1"/>
</dbReference>
<organism evidence="6 7">
    <name type="scientific">Platanthera zijinensis</name>
    <dbReference type="NCBI Taxonomy" id="2320716"/>
    <lineage>
        <taxon>Eukaryota</taxon>
        <taxon>Viridiplantae</taxon>
        <taxon>Streptophyta</taxon>
        <taxon>Embryophyta</taxon>
        <taxon>Tracheophyta</taxon>
        <taxon>Spermatophyta</taxon>
        <taxon>Magnoliopsida</taxon>
        <taxon>Liliopsida</taxon>
        <taxon>Asparagales</taxon>
        <taxon>Orchidaceae</taxon>
        <taxon>Orchidoideae</taxon>
        <taxon>Orchideae</taxon>
        <taxon>Orchidinae</taxon>
        <taxon>Platanthera</taxon>
    </lineage>
</organism>
<gene>
    <name evidence="6" type="primary">IQD14</name>
    <name evidence="6" type="ORF">KSP39_PZI006631</name>
</gene>
<sequence>MGKKSGWISILKKAFTPKSREKVDNGPKNYEKQKQQEPQQKRHGEVNSFIPLYREPSSIEKILGDVEKEQQYRAHQVSHQKVQLPKSPIRRQHTRANTAKILVSEKEEVVSSYRKTTGAQYKAKSIISSKHEITRGGKFVASNSAQISAIMIQAAYRGYMARKSYKAKQGIIRLKDMMEGPRVKRQTTNTMRSMQLLVRIQTQIHARRLQMMENQNAHQHQISWKRSNETFGNLSKWNVTNQLESEAQDEWDDSTMTKEEKEASVKRKAEAVMKRERSLAYAHSHQLLTITPKNAHSALNDARTGGHPLWWNWLEQQISSDFHHANTPTRPTLRNPSATTSAGSALHRPSSRSKPVKSPFDASTPRFSKPLHTDNSSNRWRSVHARPVVRDDDSLTSCPAFTTIASQAPNYMAPTVSAKAKVRPAATEGGGGGKVGKRRLSFALSQSIGSLRMFYSTKEAPPVKVSGGKHRPTTSVGELSVDSTVSLPAGLLRRPFK</sequence>
<feature type="region of interest" description="Disordered" evidence="4">
    <location>
        <begin position="323"/>
        <end position="379"/>
    </location>
</feature>
<feature type="compositionally biased region" description="Polar residues" evidence="4">
    <location>
        <begin position="323"/>
        <end position="343"/>
    </location>
</feature>
<dbReference type="AlphaFoldDB" id="A0AAP0G9F4"/>
<evidence type="ECO:0000313" key="7">
    <source>
        <dbReference type="Proteomes" id="UP001418222"/>
    </source>
</evidence>
<dbReference type="EMBL" id="JBBWWQ010000005">
    <property type="protein sequence ID" value="KAK8946594.1"/>
    <property type="molecule type" value="Genomic_DNA"/>
</dbReference>
<feature type="region of interest" description="Disordered" evidence="4">
    <location>
        <begin position="460"/>
        <end position="479"/>
    </location>
</feature>
<evidence type="ECO:0000259" key="5">
    <source>
        <dbReference type="Pfam" id="PF13178"/>
    </source>
</evidence>
<comment type="subunit">
    <text evidence="3">Binds to multiple calmodulin (CaM) in the presence of Ca(2+) and CaM-like proteins.</text>
</comment>
<feature type="domain" description="DUF4005" evidence="5">
    <location>
        <begin position="379"/>
        <end position="426"/>
    </location>
</feature>